<dbReference type="Proteomes" id="UP001054857">
    <property type="component" value="Unassembled WGS sequence"/>
</dbReference>
<evidence type="ECO:0000256" key="1">
    <source>
        <dbReference type="PROSITE-ProRule" id="PRU00259"/>
    </source>
</evidence>
<feature type="repeat" description="ARM" evidence="1">
    <location>
        <begin position="183"/>
        <end position="225"/>
    </location>
</feature>
<dbReference type="AlphaFoldDB" id="A0AAD3DZ90"/>
<dbReference type="EMBL" id="BMAR01000023">
    <property type="protein sequence ID" value="GFR48466.1"/>
    <property type="molecule type" value="Genomic_DNA"/>
</dbReference>
<organism evidence="3 4">
    <name type="scientific">Astrephomene gubernaculifera</name>
    <dbReference type="NCBI Taxonomy" id="47775"/>
    <lineage>
        <taxon>Eukaryota</taxon>
        <taxon>Viridiplantae</taxon>
        <taxon>Chlorophyta</taxon>
        <taxon>core chlorophytes</taxon>
        <taxon>Chlorophyceae</taxon>
        <taxon>CS clade</taxon>
        <taxon>Chlamydomonadales</taxon>
        <taxon>Astrephomenaceae</taxon>
        <taxon>Astrephomene</taxon>
    </lineage>
</organism>
<dbReference type="PROSITE" id="PS50176">
    <property type="entry name" value="ARM_REPEAT"/>
    <property type="match status" value="3"/>
</dbReference>
<proteinExistence type="predicted"/>
<evidence type="ECO:0000256" key="2">
    <source>
        <dbReference type="SAM" id="MobiDB-lite"/>
    </source>
</evidence>
<dbReference type="SMART" id="SM00185">
    <property type="entry name" value="ARM"/>
    <property type="match status" value="4"/>
</dbReference>
<reference evidence="3 4" key="1">
    <citation type="journal article" date="2021" name="Sci. Rep.">
        <title>Genome sequencing of the multicellular alga Astrephomene provides insights into convergent evolution of germ-soma differentiation.</title>
        <authorList>
            <person name="Yamashita S."/>
            <person name="Yamamoto K."/>
            <person name="Matsuzaki R."/>
            <person name="Suzuki S."/>
            <person name="Yamaguchi H."/>
            <person name="Hirooka S."/>
            <person name="Minakuchi Y."/>
            <person name="Miyagishima S."/>
            <person name="Kawachi M."/>
            <person name="Toyoda A."/>
            <person name="Nozaki H."/>
        </authorList>
    </citation>
    <scope>NUCLEOTIDE SEQUENCE [LARGE SCALE GENOMIC DNA]</scope>
    <source>
        <strain evidence="3 4">NIES-4017</strain>
    </source>
</reference>
<evidence type="ECO:0000313" key="4">
    <source>
        <dbReference type="Proteomes" id="UP001054857"/>
    </source>
</evidence>
<name>A0AAD3DZ90_9CHLO</name>
<dbReference type="Pfam" id="PF00514">
    <property type="entry name" value="Arm"/>
    <property type="match status" value="3"/>
</dbReference>
<sequence>MARLTAASSQDIAQLYQACLPNLEASKARIKVALKSFVDANDIPGTSANYASPEDDPVDVFVGMLQHGVVRRDATWMLLLLKTIKILSRKQVNRLKFGAAGLRAVVTALVNPLNNRVAAEGANVLLNVCYEVSNVQALLETPGVQQLLLFLMEDDEEIQANAAGAIQSICFQEEGRRHVHENGGIAALSGLLSSPNLKVVTRAVGAIHNLSSDAEAIRDIRTTGAIPTLVSLLHSAHLTVSSSAAGALQNVSREVASRLVIRDLEAVPPLARLLTAPDVQAQVCASGALLNIVGPDLDSRELLVQQQREQQQQHKYGRPLSQTQQRPPPLPPPPQQQQQQPSSQRRSLGRLMALCMSAAAIYECLYDEPVPPPPLPQLPPLPAP</sequence>
<evidence type="ECO:0000313" key="3">
    <source>
        <dbReference type="EMBL" id="GFR48466.1"/>
    </source>
</evidence>
<feature type="region of interest" description="Disordered" evidence="2">
    <location>
        <begin position="304"/>
        <end position="347"/>
    </location>
</feature>
<dbReference type="PANTHER" id="PTHR15599:SF3">
    <property type="entry name" value="ARMADILLO REPEAT-CONTAINING DOMAIN-CONTAINING PROTEIN"/>
    <property type="match status" value="1"/>
</dbReference>
<feature type="repeat" description="ARM" evidence="1">
    <location>
        <begin position="142"/>
        <end position="184"/>
    </location>
</feature>
<dbReference type="InterPro" id="IPR000225">
    <property type="entry name" value="Armadillo"/>
</dbReference>
<dbReference type="InterPro" id="IPR042856">
    <property type="entry name" value="RSP14"/>
</dbReference>
<feature type="compositionally biased region" description="Pro residues" evidence="2">
    <location>
        <begin position="326"/>
        <end position="335"/>
    </location>
</feature>
<dbReference type="InterPro" id="IPR016024">
    <property type="entry name" value="ARM-type_fold"/>
</dbReference>
<feature type="compositionally biased region" description="Low complexity" evidence="2">
    <location>
        <begin position="336"/>
        <end position="346"/>
    </location>
</feature>
<keyword evidence="4" id="KW-1185">Reference proteome</keyword>
<gene>
    <name evidence="3" type="ORF">Agub_g10154</name>
</gene>
<protein>
    <submittedName>
        <fullName evidence="3">Uncharacterized protein</fullName>
    </submittedName>
</protein>
<comment type="caution">
    <text evidence="3">The sequence shown here is derived from an EMBL/GenBank/DDBJ whole genome shotgun (WGS) entry which is preliminary data.</text>
</comment>
<accession>A0AAD3DZ90</accession>
<dbReference type="SUPFAM" id="SSF48371">
    <property type="entry name" value="ARM repeat"/>
    <property type="match status" value="1"/>
</dbReference>
<feature type="repeat" description="ARM" evidence="1">
    <location>
        <begin position="224"/>
        <end position="252"/>
    </location>
</feature>
<dbReference type="Gene3D" id="1.25.10.10">
    <property type="entry name" value="Leucine-rich Repeat Variant"/>
    <property type="match status" value="1"/>
</dbReference>
<dbReference type="InterPro" id="IPR011989">
    <property type="entry name" value="ARM-like"/>
</dbReference>
<dbReference type="PANTHER" id="PTHR15599">
    <property type="entry name" value="RTDR1"/>
    <property type="match status" value="1"/>
</dbReference>